<evidence type="ECO:0000256" key="5">
    <source>
        <dbReference type="ARBA" id="ARBA00023157"/>
    </source>
</evidence>
<dbReference type="Pfam" id="PF10411">
    <property type="entry name" value="DsbC_N"/>
    <property type="match status" value="1"/>
</dbReference>
<evidence type="ECO:0000259" key="9">
    <source>
        <dbReference type="Pfam" id="PF10411"/>
    </source>
</evidence>
<feature type="signal peptide" evidence="7">
    <location>
        <begin position="1"/>
        <end position="22"/>
    </location>
</feature>
<dbReference type="CDD" id="cd03020">
    <property type="entry name" value="DsbA_DsbC_DsbG"/>
    <property type="match status" value="1"/>
</dbReference>
<evidence type="ECO:0000256" key="2">
    <source>
        <dbReference type="ARBA" id="ARBA00009813"/>
    </source>
</evidence>
<name>A0A5N4W9A5_9GAMM</name>
<dbReference type="PROSITE" id="PS51257">
    <property type="entry name" value="PROKAR_LIPOPROTEIN"/>
    <property type="match status" value="1"/>
</dbReference>
<proteinExistence type="inferred from homology"/>
<evidence type="ECO:0000256" key="3">
    <source>
        <dbReference type="ARBA" id="ARBA00022729"/>
    </source>
</evidence>
<feature type="domain" description="Disulphide bond isomerase DsbC/G N-terminal" evidence="9">
    <location>
        <begin position="56"/>
        <end position="122"/>
    </location>
</feature>
<dbReference type="Gene3D" id="3.10.450.70">
    <property type="entry name" value="Disulphide bond isomerase, DsbC/G, N-terminal"/>
    <property type="match status" value="1"/>
</dbReference>
<dbReference type="InterPro" id="IPR012336">
    <property type="entry name" value="Thioredoxin-like_fold"/>
</dbReference>
<dbReference type="SUPFAM" id="SSF54423">
    <property type="entry name" value="DsbC/DsbG N-terminal domain-like"/>
    <property type="match status" value="1"/>
</dbReference>
<evidence type="ECO:0000256" key="1">
    <source>
        <dbReference type="ARBA" id="ARBA00004418"/>
    </source>
</evidence>
<dbReference type="InterPro" id="IPR033954">
    <property type="entry name" value="DiS-bond_Isoase_DsbC/G"/>
</dbReference>
<evidence type="ECO:0000256" key="8">
    <source>
        <dbReference type="SAM" id="MobiDB-lite"/>
    </source>
</evidence>
<feature type="chain" id="PRO_5024480740" description="Thiol:disulfide interchange protein" evidence="7">
    <location>
        <begin position="23"/>
        <end position="271"/>
    </location>
</feature>
<evidence type="ECO:0000313" key="12">
    <source>
        <dbReference type="Proteomes" id="UP000325788"/>
    </source>
</evidence>
<comment type="similarity">
    <text evidence="2 7">Belongs to the thioredoxin family. DsbC subfamily.</text>
</comment>
<comment type="subcellular location">
    <subcellularLocation>
        <location evidence="1 7">Periplasm</location>
    </subcellularLocation>
</comment>
<feature type="domain" description="Thioredoxin-like fold" evidence="10">
    <location>
        <begin position="148"/>
        <end position="269"/>
    </location>
</feature>
<comment type="caution">
    <text evidence="11">The sequence shown here is derived from an EMBL/GenBank/DDBJ whole genome shotgun (WGS) entry which is preliminary data.</text>
</comment>
<dbReference type="InterPro" id="IPR051470">
    <property type="entry name" value="Thiol:disulfide_interchange"/>
</dbReference>
<reference evidence="11 12" key="1">
    <citation type="submission" date="2019-09" db="EMBL/GenBank/DDBJ databases">
        <title>Draft genome sequence of Acinetobacter tandoii W4-4-4 isolated from environmental water sample.</title>
        <authorList>
            <person name="Wee S.K."/>
            <person name="Yan B."/>
            <person name="Mustaffa S.B."/>
            <person name="Yap E.P.H."/>
        </authorList>
    </citation>
    <scope>NUCLEOTIDE SEQUENCE [LARGE SCALE GENOMIC DNA]</scope>
    <source>
        <strain evidence="11 12">W4-4-4</strain>
    </source>
</reference>
<keyword evidence="5" id="KW-1015">Disulfide bond</keyword>
<dbReference type="Proteomes" id="UP000325788">
    <property type="component" value="Unassembled WGS sequence"/>
</dbReference>
<dbReference type="InterPro" id="IPR009094">
    <property type="entry name" value="DiS-bond_isomerase_DsbC/G_N_sf"/>
</dbReference>
<dbReference type="PANTHER" id="PTHR35272:SF3">
    <property type="entry name" value="THIOL:DISULFIDE INTERCHANGE PROTEIN DSBC"/>
    <property type="match status" value="1"/>
</dbReference>
<dbReference type="EMBL" id="VXLD01000011">
    <property type="protein sequence ID" value="KAB1852926.1"/>
    <property type="molecule type" value="Genomic_DNA"/>
</dbReference>
<evidence type="ECO:0000259" key="10">
    <source>
        <dbReference type="Pfam" id="PF13098"/>
    </source>
</evidence>
<keyword evidence="6 7" id="KW-0676">Redox-active center</keyword>
<gene>
    <name evidence="11" type="ORF">F4W09_13815</name>
</gene>
<dbReference type="SUPFAM" id="SSF52833">
    <property type="entry name" value="Thioredoxin-like"/>
    <property type="match status" value="1"/>
</dbReference>
<accession>A0A5N4W9A5</accession>
<dbReference type="Gene3D" id="3.40.30.10">
    <property type="entry name" value="Glutaredoxin"/>
    <property type="match status" value="1"/>
</dbReference>
<organism evidence="11 12">
    <name type="scientific">Acinetobacter tandoii</name>
    <dbReference type="NCBI Taxonomy" id="202954"/>
    <lineage>
        <taxon>Bacteria</taxon>
        <taxon>Pseudomonadati</taxon>
        <taxon>Pseudomonadota</taxon>
        <taxon>Gammaproteobacteria</taxon>
        <taxon>Moraxellales</taxon>
        <taxon>Moraxellaceae</taxon>
        <taxon>Acinetobacter</taxon>
    </lineage>
</organism>
<dbReference type="GO" id="GO:0042597">
    <property type="term" value="C:periplasmic space"/>
    <property type="evidence" value="ECO:0007669"/>
    <property type="project" value="UniProtKB-SubCell"/>
</dbReference>
<evidence type="ECO:0000256" key="7">
    <source>
        <dbReference type="RuleBase" id="RU364038"/>
    </source>
</evidence>
<keyword evidence="3 7" id="KW-0732">Signal</keyword>
<dbReference type="Pfam" id="PF13098">
    <property type="entry name" value="Thioredoxin_2"/>
    <property type="match status" value="1"/>
</dbReference>
<keyword evidence="4 7" id="KW-0574">Periplasm</keyword>
<sequence length="271" mass="29830">MSFTRTKLFIACTLAGSLALTACSNSNNDDKKQNTLTASAPATGEASNLSERNAQQRLIKTLEQHFKTAGIQAKIIDIKPTEVPNLYWVNLEGMSSVYATSDGKFLIQGDVIRLGDKKLHNVSENLQAAANKKHLANLKTEDLLVYPAQGKTKHVVYVFTDASCPYCHKLHEHIPEITAKGIEVRYIAWPRGEQFMPAMESVWCSADRRAAFDQAIAGAQLPAATCKNPVRDQYQLGLNMGVNGTPAIYNTEGVYLGGYLSPEELEQRLNN</sequence>
<evidence type="ECO:0000313" key="11">
    <source>
        <dbReference type="EMBL" id="KAB1852926.1"/>
    </source>
</evidence>
<dbReference type="AlphaFoldDB" id="A0A5N4W9A5"/>
<dbReference type="RefSeq" id="WP_016168479.1">
    <property type="nucleotide sequence ID" value="NZ_BBNK01000014.1"/>
</dbReference>
<dbReference type="InterPro" id="IPR018950">
    <property type="entry name" value="DiS-bond_isomerase_DsbC/G_N"/>
</dbReference>
<evidence type="ECO:0000256" key="4">
    <source>
        <dbReference type="ARBA" id="ARBA00022764"/>
    </source>
</evidence>
<feature type="region of interest" description="Disordered" evidence="8">
    <location>
        <begin position="29"/>
        <end position="51"/>
    </location>
</feature>
<evidence type="ECO:0000256" key="6">
    <source>
        <dbReference type="ARBA" id="ARBA00023284"/>
    </source>
</evidence>
<protein>
    <recommendedName>
        <fullName evidence="7">Thiol:disulfide interchange protein</fullName>
    </recommendedName>
</protein>
<dbReference type="PANTHER" id="PTHR35272">
    <property type="entry name" value="THIOL:DISULFIDE INTERCHANGE PROTEIN DSBC-RELATED"/>
    <property type="match status" value="1"/>
</dbReference>
<feature type="compositionally biased region" description="Polar residues" evidence="8">
    <location>
        <begin position="34"/>
        <end position="51"/>
    </location>
</feature>
<dbReference type="InterPro" id="IPR036249">
    <property type="entry name" value="Thioredoxin-like_sf"/>
</dbReference>
<comment type="function">
    <text evidence="7">Required for disulfide bond formation in some periplasmic proteins. Acts by transferring its disulfide bond to other proteins and is reduced in the process.</text>
</comment>